<sequence>MVAINSIISILPFAAAVLAVPAPAPALAALPDNLVFNTSIATHTFDASAVENRAVAIDNEGRSRIIFCNDANRQGQCLNWGQKGHCWDFRDKQLAPWNDAISSVYPQESGVVWTLWEHYDCKGQGLDVWGNVDNLRNAAIDFNDKTSAFSWRLR</sequence>
<keyword evidence="3" id="KW-1185">Reference proteome</keyword>
<evidence type="ECO:0008006" key="4">
    <source>
        <dbReference type="Google" id="ProtNLM"/>
    </source>
</evidence>
<feature type="chain" id="PRO_5043508011" description="Ecp2 effector protein domain-containing protein" evidence="1">
    <location>
        <begin position="20"/>
        <end position="154"/>
    </location>
</feature>
<evidence type="ECO:0000313" key="2">
    <source>
        <dbReference type="EMBL" id="KAK4451184.1"/>
    </source>
</evidence>
<reference evidence="2" key="2">
    <citation type="submission" date="2023-05" db="EMBL/GenBank/DDBJ databases">
        <authorList>
            <consortium name="Lawrence Berkeley National Laboratory"/>
            <person name="Steindorff A."/>
            <person name="Hensen N."/>
            <person name="Bonometti L."/>
            <person name="Westerberg I."/>
            <person name="Brannstrom I.O."/>
            <person name="Guillou S."/>
            <person name="Cros-Aarteil S."/>
            <person name="Calhoun S."/>
            <person name="Haridas S."/>
            <person name="Kuo A."/>
            <person name="Mondo S."/>
            <person name="Pangilinan J."/>
            <person name="Riley R."/>
            <person name="Labutti K."/>
            <person name="Andreopoulos B."/>
            <person name="Lipzen A."/>
            <person name="Chen C."/>
            <person name="Yanf M."/>
            <person name="Daum C."/>
            <person name="Ng V."/>
            <person name="Clum A."/>
            <person name="Ohm R."/>
            <person name="Martin F."/>
            <person name="Silar P."/>
            <person name="Natvig D."/>
            <person name="Lalanne C."/>
            <person name="Gautier V."/>
            <person name="Ament-Velasquez S.L."/>
            <person name="Kruys A."/>
            <person name="Hutchinson M.I."/>
            <person name="Powell A.J."/>
            <person name="Barry K."/>
            <person name="Miller A.N."/>
            <person name="Grigoriev I.V."/>
            <person name="Debuchy R."/>
            <person name="Gladieux P."/>
            <person name="Thoren M.H."/>
            <person name="Johannesson H."/>
        </authorList>
    </citation>
    <scope>NUCLEOTIDE SEQUENCE</scope>
    <source>
        <strain evidence="2">PSN243</strain>
    </source>
</reference>
<evidence type="ECO:0000256" key="1">
    <source>
        <dbReference type="SAM" id="SignalP"/>
    </source>
</evidence>
<dbReference type="Proteomes" id="UP001321760">
    <property type="component" value="Unassembled WGS sequence"/>
</dbReference>
<name>A0AAV9GT50_9PEZI</name>
<accession>A0AAV9GT50</accession>
<keyword evidence="1" id="KW-0732">Signal</keyword>
<reference evidence="2" key="1">
    <citation type="journal article" date="2023" name="Mol. Phylogenet. Evol.">
        <title>Genome-scale phylogeny and comparative genomics of the fungal order Sordariales.</title>
        <authorList>
            <person name="Hensen N."/>
            <person name="Bonometti L."/>
            <person name="Westerberg I."/>
            <person name="Brannstrom I.O."/>
            <person name="Guillou S."/>
            <person name="Cros-Aarteil S."/>
            <person name="Calhoun S."/>
            <person name="Haridas S."/>
            <person name="Kuo A."/>
            <person name="Mondo S."/>
            <person name="Pangilinan J."/>
            <person name="Riley R."/>
            <person name="LaButti K."/>
            <person name="Andreopoulos B."/>
            <person name="Lipzen A."/>
            <person name="Chen C."/>
            <person name="Yan M."/>
            <person name="Daum C."/>
            <person name="Ng V."/>
            <person name="Clum A."/>
            <person name="Steindorff A."/>
            <person name="Ohm R.A."/>
            <person name="Martin F."/>
            <person name="Silar P."/>
            <person name="Natvig D.O."/>
            <person name="Lalanne C."/>
            <person name="Gautier V."/>
            <person name="Ament-Velasquez S.L."/>
            <person name="Kruys A."/>
            <person name="Hutchinson M.I."/>
            <person name="Powell A.J."/>
            <person name="Barry K."/>
            <person name="Miller A.N."/>
            <person name="Grigoriev I.V."/>
            <person name="Debuchy R."/>
            <person name="Gladieux P."/>
            <person name="Hiltunen Thoren M."/>
            <person name="Johannesson H."/>
        </authorList>
    </citation>
    <scope>NUCLEOTIDE SEQUENCE</scope>
    <source>
        <strain evidence="2">PSN243</strain>
    </source>
</reference>
<dbReference type="Gene3D" id="2.60.20.10">
    <property type="entry name" value="Crystallins"/>
    <property type="match status" value="1"/>
</dbReference>
<evidence type="ECO:0000313" key="3">
    <source>
        <dbReference type="Proteomes" id="UP001321760"/>
    </source>
</evidence>
<proteinExistence type="predicted"/>
<dbReference type="EMBL" id="MU865929">
    <property type="protein sequence ID" value="KAK4451184.1"/>
    <property type="molecule type" value="Genomic_DNA"/>
</dbReference>
<organism evidence="2 3">
    <name type="scientific">Podospora aff. communis PSN243</name>
    <dbReference type="NCBI Taxonomy" id="3040156"/>
    <lineage>
        <taxon>Eukaryota</taxon>
        <taxon>Fungi</taxon>
        <taxon>Dikarya</taxon>
        <taxon>Ascomycota</taxon>
        <taxon>Pezizomycotina</taxon>
        <taxon>Sordariomycetes</taxon>
        <taxon>Sordariomycetidae</taxon>
        <taxon>Sordariales</taxon>
        <taxon>Podosporaceae</taxon>
        <taxon>Podospora</taxon>
    </lineage>
</organism>
<gene>
    <name evidence="2" type="ORF">QBC34DRAFT_58845</name>
</gene>
<protein>
    <recommendedName>
        <fullName evidence="4">Ecp2 effector protein domain-containing protein</fullName>
    </recommendedName>
</protein>
<comment type="caution">
    <text evidence="2">The sequence shown here is derived from an EMBL/GenBank/DDBJ whole genome shotgun (WGS) entry which is preliminary data.</text>
</comment>
<feature type="signal peptide" evidence="1">
    <location>
        <begin position="1"/>
        <end position="19"/>
    </location>
</feature>
<dbReference type="AlphaFoldDB" id="A0AAV9GT50"/>